<evidence type="ECO:0000259" key="23">
    <source>
        <dbReference type="PROSITE" id="PS50526"/>
    </source>
</evidence>
<comment type="catalytic activity">
    <reaction evidence="21">
        <text>a 5'-end (5'-triphosphoguanosine)-adenylyl-adenylyl-cytidylyl-adenosine in mRNA + 2 S-adenosyl-L-methionine = a 5'-end (N(7)-methyl 5'-triphosphoguanosine)-(2'-O-methyladenylyl)-adenylyl-cytidylyl-adenosine in mRNA + 2 S-adenosyl-L-homocysteine + H(+)</text>
        <dbReference type="Rhea" id="RHEA:65376"/>
        <dbReference type="Rhea" id="RHEA-COMP:16797"/>
        <dbReference type="Rhea" id="RHEA-COMP:16798"/>
        <dbReference type="ChEBI" id="CHEBI:15378"/>
        <dbReference type="ChEBI" id="CHEBI:57856"/>
        <dbReference type="ChEBI" id="CHEBI:59789"/>
        <dbReference type="ChEBI" id="CHEBI:156483"/>
        <dbReference type="ChEBI" id="CHEBI:156484"/>
        <dbReference type="EC" id="2.1.1.375"/>
    </reaction>
</comment>
<evidence type="ECO:0000256" key="3">
    <source>
        <dbReference type="ARBA" id="ARBA00012494"/>
    </source>
</evidence>
<evidence type="ECO:0000256" key="22">
    <source>
        <dbReference type="ARBA" id="ARBA00048548"/>
    </source>
</evidence>
<evidence type="ECO:0000256" key="20">
    <source>
        <dbReference type="ARBA" id="ARBA00047332"/>
    </source>
</evidence>
<dbReference type="EMBL" id="MW731536">
    <property type="protein sequence ID" value="UTQ11541.1"/>
    <property type="molecule type" value="Genomic_RNA"/>
</dbReference>
<dbReference type="Pfam" id="PF14318">
    <property type="entry name" value="Mononeg_mRNAcap"/>
    <property type="match status" value="1"/>
</dbReference>
<evidence type="ECO:0000256" key="9">
    <source>
        <dbReference type="ARBA" id="ARBA00022741"/>
    </source>
</evidence>
<keyword evidence="6" id="KW-0808">Transferase</keyword>
<dbReference type="InterPro" id="IPR014023">
    <property type="entry name" value="Mononeg_RNA_pol_cat"/>
</dbReference>
<evidence type="ECO:0000256" key="15">
    <source>
        <dbReference type="ARBA" id="ARBA00023268"/>
    </source>
</evidence>
<dbReference type="Proteomes" id="UP001255773">
    <property type="component" value="Segment"/>
</dbReference>
<evidence type="ECO:0000256" key="8">
    <source>
        <dbReference type="ARBA" id="ARBA00022695"/>
    </source>
</evidence>
<evidence type="ECO:0000256" key="11">
    <source>
        <dbReference type="ARBA" id="ARBA00022844"/>
    </source>
</evidence>
<dbReference type="EC" id="2.7.7.48" evidence="3"/>
<dbReference type="InterPro" id="IPR026890">
    <property type="entry name" value="Mononeg_mRNAcap"/>
</dbReference>
<evidence type="ECO:0000256" key="16">
    <source>
        <dbReference type="ARBA" id="ARBA00024494"/>
    </source>
</evidence>
<keyword evidence="4" id="KW-0696">RNA-directed RNA polymerase</keyword>
<dbReference type="GO" id="GO:0004482">
    <property type="term" value="F:mRNA 5'-cap (guanine-N7-)-methyltransferase activity"/>
    <property type="evidence" value="ECO:0007669"/>
    <property type="project" value="InterPro"/>
</dbReference>
<dbReference type="Pfam" id="PF00946">
    <property type="entry name" value="Mononeg_RNA_pol"/>
    <property type="match status" value="1"/>
</dbReference>
<evidence type="ECO:0000256" key="19">
    <source>
        <dbReference type="ARBA" id="ARBA00031012"/>
    </source>
</evidence>
<keyword evidence="5" id="KW-0507">mRNA processing</keyword>
<evidence type="ECO:0000313" key="25">
    <source>
        <dbReference type="Proteomes" id="UP001255773"/>
    </source>
</evidence>
<keyword evidence="9" id="KW-0547">Nucleotide-binding</keyword>
<dbReference type="PROSITE" id="PS50526">
    <property type="entry name" value="RDRP_SSRNA_NEG_NONSEG"/>
    <property type="match status" value="1"/>
</dbReference>
<comment type="subcellular location">
    <subcellularLocation>
        <location evidence="1">Host cytoplasm</location>
    </subcellularLocation>
    <subcellularLocation>
        <location evidence="2">Virion</location>
    </subcellularLocation>
</comment>
<keyword evidence="13" id="KW-0506">mRNA capping</keyword>
<evidence type="ECO:0000256" key="5">
    <source>
        <dbReference type="ARBA" id="ARBA00022664"/>
    </source>
</evidence>
<comment type="catalytic activity">
    <reaction evidence="20">
        <text>a 5'-end (5'-triphosphoguanosine)-adenylyl-adenylyl-cytidylyl-adenosine in mRNA + S-adenosyl-L-methionine = a 5'-end (5'-triphosphoguanosine)-(2'-O-methyladenylyl)-adenylyl-cytidylyl-adenosine in mRNA + S-adenosyl-L-homocysteine + H(+)</text>
        <dbReference type="Rhea" id="RHEA:65380"/>
        <dbReference type="Rhea" id="RHEA-COMP:16797"/>
        <dbReference type="Rhea" id="RHEA-COMP:16801"/>
        <dbReference type="ChEBI" id="CHEBI:15378"/>
        <dbReference type="ChEBI" id="CHEBI:57856"/>
        <dbReference type="ChEBI" id="CHEBI:59789"/>
        <dbReference type="ChEBI" id="CHEBI:156482"/>
        <dbReference type="ChEBI" id="CHEBI:156484"/>
    </reaction>
</comment>
<evidence type="ECO:0000256" key="6">
    <source>
        <dbReference type="ARBA" id="ARBA00022679"/>
    </source>
</evidence>
<feature type="domain" description="RdRp catalytic" evidence="23">
    <location>
        <begin position="593"/>
        <end position="778"/>
    </location>
</feature>
<dbReference type="GO" id="GO:0003968">
    <property type="term" value="F:RNA-directed RNA polymerase activity"/>
    <property type="evidence" value="ECO:0007669"/>
    <property type="project" value="UniProtKB-EC"/>
</dbReference>
<evidence type="ECO:0000256" key="21">
    <source>
        <dbReference type="ARBA" id="ARBA00047370"/>
    </source>
</evidence>
<evidence type="ECO:0000256" key="13">
    <source>
        <dbReference type="ARBA" id="ARBA00023042"/>
    </source>
</evidence>
<comment type="catalytic activity">
    <reaction evidence="22">
        <text>GTP + H2O = GDP + phosphate + H(+)</text>
        <dbReference type="Rhea" id="RHEA:19669"/>
        <dbReference type="ChEBI" id="CHEBI:15377"/>
        <dbReference type="ChEBI" id="CHEBI:15378"/>
        <dbReference type="ChEBI" id="CHEBI:37565"/>
        <dbReference type="ChEBI" id="CHEBI:43474"/>
        <dbReference type="ChEBI" id="CHEBI:58189"/>
    </reaction>
</comment>
<keyword evidence="8" id="KW-0548">Nucleotidyltransferase</keyword>
<sequence>MDPEALESILREFSNEAKAEIERSPSVRLKSALKTHQDYLKNKTALGRFESLSRSLPLKVLPDSSVILSSIWKKATMNTPSAFRNFVESNFPAYDIHHCEVFRAELRTLCGMVDPHNCDMTFMSTLHGSVKEMAPNLLSLYLFFSFVVTISWQTYTNETKYSWEVTRDEHDILWSRYDQNFCLGIYDMWGILLSMKGEYVVVHRDHILNITDKLGERLNCLLFTEISSRVSLVSPPPTRTVKEVIEWGDSVISDKGSKGFELLSNYEALVVGIILSKGDPKLWDVRKFLRNVLSDIQNEIPWGVDTVYKLIDTLNTLSVDQLCDLHGLYRIWGHPEVKMKEGLEKMYKVSMSEKVVDQNSIRISGRMFKEIFFINYKKKHKHYPNFSINEEYLVEEQGEDWRLKDYLTQCLLSNHDILITEARYDITSWDYIEINKNFEIPYSWNLAHNIKDKAVSPDREELKSSIRRGLGAIWQDARRTVLKWLSMDVMSMREFLEAIDQHGMPERYLIIGLYAKERELKHYPRFFSLMSFYLRLYVVSTEQLISENLLPYFPQITMTSDLLTMTKKILKLSGKMSSRGIDVEDEDKKKRSVSYSINIDFKKWNQQMRYEITEPVFRLIDDTFGFKNVIRRTHQFFKGSYIYLCSGEYLPQLSGDDFITEYPWSWEGDGSGKEGLRQKGWTIMTVCMIEYVMRQHSARSELIGGGDNQVLVITLETESITDTGELTDEGKKEMCERMKKIIDDLDNFFSSVGLPLKINETWVSSELFMYNKIMCYKGKTLRSSLKTASRSFPFSDDAAITLHGIMSTLGTSVKSLCSKDFSHIPAYVFSRWLVLVSSFLVFYFHPLIPGGLKMIAGTKARYAHNGNWLPMIVRKSEITINNLILRMLYFYRVLGGYAIGVPSEWVMRGFPDPLSEALSWLTRCLRNISGSNKYRNCLVSFMSMSKKPGDPTYLHLISDPVAVNHDGPTHGLAKLREEAEKAIVNSDIVKNKDFKEIAKICYSQNSNDLLNAMCSSNILEPKFLHDIFSATLYGYFNSIVSRVDKSATITRLNKKANIMQGIRNSESEYIIYSLGRSNFPYDHTPSACSRVTAEIYRTMSWGKPIVGVTVPCPTEVFAYPTEGWHQPCDDNYILLTAMSSDPNERPYGPLEPYLGSFTDEKFKLSPIAGAFGDESLLKKALHVQKLRHWRYPEGTDHYKLIETVLESECDLDPNSVFVLCQSSSSATHRYSGEVLSHGAIMNANPDAYRYFAMTTSTLTRRSRGGRNDMIHFQACLLWVSSLMVNMRLGRTEISGSYHFHETCESCIYPVYEVSNDDSELQVTPQIPTMPGNALAYVGSDKVHLSYSDQILVRKYNMLKCRLTEVNDQEKEILIYDALSQGLFSLLLGKRTLTGSQVNRILLKVDPHLVFCRLKCLLEVKDKLYTDHATIRYNRLDPLFSNLNFIRFVKSLGLSIPRKNLNRKSITSSLIIPAILGKCSTIPPTFLTTLDVDPLMIQFARCYVNDIALRTCENCKENVKNIALKGALAIETEYKCDHHVPRQFPDLRFVPTDPYNISKTGSFSYILRDLTSECEIKPSVLKVIPRQIYGVIPQIQYHSSIGEIISSSDICSLCYMLIWWFDVMRGKTIQIITDADWNVLYLLIHLMKTYYVDGKICSKLGSRSNSGSEYNGLVGFRESLLIQDQKYVSVEEPMLNPLSSDSICIQIVTYNTSEVYNVSHIAFPATSLLCYKKVLGVVLNGYEMYYPASFVDRANWVIAERTADRGCDVSVILNMRSSFKKNKRIPPVQSVLIDFMDRSFYPIRVHNSMAQGLEEMEIFRIPQSKLQVIHNAQILKNLLISMPVKKSSLIEGKYRYYCHAFLIMIAICLPPTRSTRLLQKVQNYRYDYSESILQLKRSKTSNALLVDTYQYVKEEYGGVRVALKINGYSRIFLEPTDPTKKGIHVYGPG</sequence>
<evidence type="ECO:0000256" key="1">
    <source>
        <dbReference type="ARBA" id="ARBA00004192"/>
    </source>
</evidence>
<keyword evidence="25" id="KW-1185">Reference proteome</keyword>
<comment type="catalytic activity">
    <reaction evidence="17">
        <text>a 5'-end (5'-triphosphoguanosine)-(2'-O-methyladenylyl)-adenylyl-cytidylyl-adenosine in mRNA + S-adenosyl-L-methionine = a 5'-end (N(7)-methyl 5'-triphosphoguanosine)-(2'-O-methyladenylyl)-adenylyl-cytidylyl-adenosine in mRNA + S-adenosyl-L-homocysteine</text>
        <dbReference type="Rhea" id="RHEA:65440"/>
        <dbReference type="Rhea" id="RHEA-COMP:16798"/>
        <dbReference type="Rhea" id="RHEA-COMP:16801"/>
        <dbReference type="ChEBI" id="CHEBI:57856"/>
        <dbReference type="ChEBI" id="CHEBI:59789"/>
        <dbReference type="ChEBI" id="CHEBI:156482"/>
        <dbReference type="ChEBI" id="CHEBI:156483"/>
    </reaction>
</comment>
<keyword evidence="15" id="KW-0511">Multifunctional enzyme</keyword>
<keyword evidence="7" id="KW-0949">S-adenosyl-L-methionine</keyword>
<evidence type="ECO:0000256" key="4">
    <source>
        <dbReference type="ARBA" id="ARBA00022484"/>
    </source>
</evidence>
<reference evidence="24" key="1">
    <citation type="submission" date="2021-03" db="EMBL/GenBank/DDBJ databases">
        <title>Complete genome sequence of Cereal Chlorotic mottle virus from Morocco.</title>
        <authorList>
            <person name="Alvarez-Quinto R.A."/>
            <person name="Mollov D."/>
            <person name="Lockhart B.E."/>
        </authorList>
    </citation>
    <scope>NUCLEOTIDE SEQUENCE</scope>
    <source>
        <strain evidence="24">M</strain>
    </source>
</reference>
<organism evidence="24 25">
    <name type="scientific">Cereal chlorotic mottle virus</name>
    <dbReference type="NCBI Taxonomy" id="2964312"/>
    <lineage>
        <taxon>Viruses</taxon>
        <taxon>Riboviria</taxon>
        <taxon>Orthornavirae</taxon>
        <taxon>Negarnaviricota</taxon>
        <taxon>Haploviricotina</taxon>
        <taxon>Monjiviricetes</taxon>
        <taxon>Mononegavirales</taxon>
        <taxon>Rhabdoviridae</taxon>
        <taxon>Betarhabdovirinae</taxon>
        <taxon>Gammanucleorhabdovirus</taxon>
        <taxon>Gammanucleorhabdovirus cerealis</taxon>
    </lineage>
</organism>
<evidence type="ECO:0000256" key="12">
    <source>
        <dbReference type="ARBA" id="ARBA00022953"/>
    </source>
</evidence>
<dbReference type="GO" id="GO:0005524">
    <property type="term" value="F:ATP binding"/>
    <property type="evidence" value="ECO:0007669"/>
    <property type="project" value="InterPro"/>
</dbReference>
<keyword evidence="11" id="KW-0946">Virion</keyword>
<evidence type="ECO:0000256" key="7">
    <source>
        <dbReference type="ARBA" id="ARBA00022691"/>
    </source>
</evidence>
<proteinExistence type="predicted"/>
<accession>A0A976X8G1</accession>
<keyword evidence="12" id="KW-0693">Viral RNA replication</keyword>
<comment type="catalytic activity">
    <reaction evidence="16">
        <text>a 5'-end triphospho-adenylyl-adenylyl-cytidylyl-adenosine in mRNA + GDP + H(+) = a 5'-end (5'-triphosphoguanosine)-adenylyl-adenylyl-cytidylyl-adenosine in mRNA + diphosphate</text>
        <dbReference type="Rhea" id="RHEA:65436"/>
        <dbReference type="Rhea" id="RHEA-COMP:16797"/>
        <dbReference type="Rhea" id="RHEA-COMP:16799"/>
        <dbReference type="ChEBI" id="CHEBI:15378"/>
        <dbReference type="ChEBI" id="CHEBI:33019"/>
        <dbReference type="ChEBI" id="CHEBI:58189"/>
        <dbReference type="ChEBI" id="CHEBI:156484"/>
        <dbReference type="ChEBI" id="CHEBI:156503"/>
        <dbReference type="EC" id="2.7.7.88"/>
    </reaction>
</comment>
<evidence type="ECO:0000256" key="17">
    <source>
        <dbReference type="ARBA" id="ARBA00024499"/>
    </source>
</evidence>
<evidence type="ECO:0000256" key="10">
    <source>
        <dbReference type="ARBA" id="ARBA00022840"/>
    </source>
</evidence>
<evidence type="ECO:0000256" key="14">
    <source>
        <dbReference type="ARBA" id="ARBA00023200"/>
    </source>
</evidence>
<protein>
    <recommendedName>
        <fullName evidence="3">RNA-directed RNA polymerase</fullName>
        <ecNumber evidence="3">2.7.7.48</ecNumber>
    </recommendedName>
    <alternativeName>
        <fullName evidence="19">Replicase</fullName>
    </alternativeName>
    <alternativeName>
        <fullName evidence="18">Transcriptase</fullName>
    </alternativeName>
</protein>
<evidence type="ECO:0000256" key="2">
    <source>
        <dbReference type="ARBA" id="ARBA00004328"/>
    </source>
</evidence>
<evidence type="ECO:0000313" key="24">
    <source>
        <dbReference type="EMBL" id="UTQ11541.1"/>
    </source>
</evidence>
<name>A0A976X8G1_9RHAB</name>
<keyword evidence="10" id="KW-0067">ATP-binding</keyword>
<keyword evidence="14" id="KW-1035">Host cytoplasm</keyword>
<evidence type="ECO:0000256" key="18">
    <source>
        <dbReference type="ARBA" id="ARBA00030436"/>
    </source>
</evidence>